<feature type="chain" id="PRO_5012146182" evidence="2">
    <location>
        <begin position="26"/>
        <end position="83"/>
    </location>
</feature>
<dbReference type="SUPFAM" id="SSF53850">
    <property type="entry name" value="Periplasmic binding protein-like II"/>
    <property type="match status" value="1"/>
</dbReference>
<accession>A0A1X7DHN6</accession>
<dbReference type="PANTHER" id="PTHR35936:SF35">
    <property type="entry name" value="L-CYSTINE-BINDING PROTEIN TCYJ"/>
    <property type="match status" value="1"/>
</dbReference>
<feature type="domain" description="Solute-binding protein family 3/N-terminal" evidence="3">
    <location>
        <begin position="38"/>
        <end position="80"/>
    </location>
</feature>
<organism evidence="4 5">
    <name type="scientific">Trinickia caryophylli</name>
    <name type="common">Paraburkholderia caryophylli</name>
    <dbReference type="NCBI Taxonomy" id="28094"/>
    <lineage>
        <taxon>Bacteria</taxon>
        <taxon>Pseudomonadati</taxon>
        <taxon>Pseudomonadota</taxon>
        <taxon>Betaproteobacteria</taxon>
        <taxon>Burkholderiales</taxon>
        <taxon>Burkholderiaceae</taxon>
        <taxon>Trinickia</taxon>
    </lineage>
</organism>
<reference evidence="5" key="1">
    <citation type="submission" date="2017-04" db="EMBL/GenBank/DDBJ databases">
        <authorList>
            <person name="Varghese N."/>
            <person name="Submissions S."/>
        </authorList>
    </citation>
    <scope>NUCLEOTIDE SEQUENCE [LARGE SCALE GENOMIC DNA]</scope>
    <source>
        <strain evidence="5">Ballard 720</strain>
    </source>
</reference>
<evidence type="ECO:0000256" key="1">
    <source>
        <dbReference type="ARBA" id="ARBA00022729"/>
    </source>
</evidence>
<dbReference type="STRING" id="28094.SAMN06295900_103218"/>
<keyword evidence="5" id="KW-1185">Reference proteome</keyword>
<name>A0A1X7DHN6_TRICW</name>
<proteinExistence type="predicted"/>
<sequence length="83" mass="8898">MKIRKAIFFAALSVSAACASFAACAEDLLDVVKARGTLMIGMEGTYPPFDYRDSQGKLQGFDVDVAKALATKLGVLPEFYTGE</sequence>
<protein>
    <submittedName>
        <fullName evidence="4">Extracellular solute-binding protein, family 3</fullName>
    </submittedName>
</protein>
<evidence type="ECO:0000256" key="2">
    <source>
        <dbReference type="SAM" id="SignalP"/>
    </source>
</evidence>
<dbReference type="Proteomes" id="UP000192911">
    <property type="component" value="Unassembled WGS sequence"/>
</dbReference>
<evidence type="ECO:0000313" key="4">
    <source>
        <dbReference type="EMBL" id="SMF15566.1"/>
    </source>
</evidence>
<keyword evidence="1 2" id="KW-0732">Signal</keyword>
<evidence type="ECO:0000259" key="3">
    <source>
        <dbReference type="Pfam" id="PF00497"/>
    </source>
</evidence>
<dbReference type="EMBL" id="FXAH01000003">
    <property type="protein sequence ID" value="SMF15566.1"/>
    <property type="molecule type" value="Genomic_DNA"/>
</dbReference>
<gene>
    <name evidence="4" type="ORF">SAMN06295900_103218</name>
</gene>
<dbReference type="InterPro" id="IPR001638">
    <property type="entry name" value="Solute-binding_3/MltF_N"/>
</dbReference>
<dbReference type="Gene3D" id="3.40.190.10">
    <property type="entry name" value="Periplasmic binding protein-like II"/>
    <property type="match status" value="1"/>
</dbReference>
<dbReference type="PANTHER" id="PTHR35936">
    <property type="entry name" value="MEMBRANE-BOUND LYTIC MUREIN TRANSGLYCOSYLASE F"/>
    <property type="match status" value="1"/>
</dbReference>
<dbReference type="PROSITE" id="PS51257">
    <property type="entry name" value="PROKAR_LIPOPROTEIN"/>
    <property type="match status" value="1"/>
</dbReference>
<evidence type="ECO:0000313" key="5">
    <source>
        <dbReference type="Proteomes" id="UP000192911"/>
    </source>
</evidence>
<feature type="signal peptide" evidence="2">
    <location>
        <begin position="1"/>
        <end position="25"/>
    </location>
</feature>
<dbReference type="Pfam" id="PF00497">
    <property type="entry name" value="SBP_bac_3"/>
    <property type="match status" value="1"/>
</dbReference>
<dbReference type="AlphaFoldDB" id="A0A1X7DHN6"/>